<feature type="transmembrane region" description="Helical" evidence="1">
    <location>
        <begin position="6"/>
        <end position="25"/>
    </location>
</feature>
<sequence length="35" mass="3837">MGEIIFSICVGGCLVASGIIMLVVLKKEEERNDIR</sequence>
<evidence type="ECO:0000313" key="2">
    <source>
        <dbReference type="EMBL" id="ADL06443.1"/>
    </source>
</evidence>
<dbReference type="AlphaFoldDB" id="D9R0L0"/>
<keyword evidence="1" id="KW-0472">Membrane</keyword>
<dbReference type="Proteomes" id="UP000001662">
    <property type="component" value="Chromosome"/>
</dbReference>
<keyword evidence="3" id="KW-1185">Reference proteome</keyword>
<proteinExistence type="predicted"/>
<protein>
    <submittedName>
        <fullName evidence="2">Uncharacterized protein</fullName>
    </submittedName>
</protein>
<dbReference type="KEGG" id="csh:Closa_3929"/>
<dbReference type="EMBL" id="CP002109">
    <property type="protein sequence ID" value="ADL06443.1"/>
    <property type="molecule type" value="Genomic_DNA"/>
</dbReference>
<dbReference type="HOGENOM" id="CLU_3365533_0_0_9"/>
<keyword evidence="1" id="KW-1133">Transmembrane helix</keyword>
<evidence type="ECO:0000313" key="3">
    <source>
        <dbReference type="Proteomes" id="UP000001662"/>
    </source>
</evidence>
<evidence type="ECO:0000256" key="1">
    <source>
        <dbReference type="SAM" id="Phobius"/>
    </source>
</evidence>
<reference evidence="2" key="1">
    <citation type="submission" date="2010-07" db="EMBL/GenBank/DDBJ databases">
        <title>Complete sequence of Clostridium saccharolyticum WM1.</title>
        <authorList>
            <consortium name="US DOE Joint Genome Institute"/>
            <person name="Lucas S."/>
            <person name="Copeland A."/>
            <person name="Lapidus A."/>
            <person name="Cheng J.-F."/>
            <person name="Bruce D."/>
            <person name="Goodwin L."/>
            <person name="Pitluck S."/>
            <person name="Chertkov O."/>
            <person name="Detter J.C."/>
            <person name="Han C."/>
            <person name="Tapia R."/>
            <person name="Land M."/>
            <person name="Hauser L."/>
            <person name="Chang Y.-J."/>
            <person name="Jeffries C."/>
            <person name="Kyrpides N."/>
            <person name="Ivanova N."/>
            <person name="Mikhailova N."/>
            <person name="Mouttaki H."/>
            <person name="Lin L."/>
            <person name="Zhou J."/>
            <person name="Hemme C.L."/>
            <person name="Woyke T."/>
        </authorList>
    </citation>
    <scope>NUCLEOTIDE SEQUENCE [LARGE SCALE GENOMIC DNA]</scope>
    <source>
        <strain evidence="2">WM1</strain>
    </source>
</reference>
<dbReference type="PaxDb" id="610130-Closa_3929"/>
<organism evidence="2 3">
    <name type="scientific">Lacrimispora saccharolytica (strain ATCC 35040 / DSM 2544 / NRCC 2533 / WM1)</name>
    <name type="common">Clostridium saccharolyticum</name>
    <dbReference type="NCBI Taxonomy" id="610130"/>
    <lineage>
        <taxon>Bacteria</taxon>
        <taxon>Bacillati</taxon>
        <taxon>Bacillota</taxon>
        <taxon>Clostridia</taxon>
        <taxon>Lachnospirales</taxon>
        <taxon>Lachnospiraceae</taxon>
        <taxon>Lacrimispora</taxon>
    </lineage>
</organism>
<gene>
    <name evidence="2" type="ordered locus">Closa_3929</name>
</gene>
<dbReference type="STRING" id="610130.Closa_3929"/>
<keyword evidence="1" id="KW-0812">Transmembrane</keyword>
<accession>D9R0L0</accession>
<name>D9R0L0_LACSW</name>